<dbReference type="Proteomes" id="UP001433508">
    <property type="component" value="Unassembled WGS sequence"/>
</dbReference>
<dbReference type="EMBL" id="MU971337">
    <property type="protein sequence ID" value="KAK9240882.1"/>
    <property type="molecule type" value="Genomic_DNA"/>
</dbReference>
<accession>A0ACC3TA86</accession>
<evidence type="ECO:0000313" key="2">
    <source>
        <dbReference type="Proteomes" id="UP001433508"/>
    </source>
</evidence>
<proteinExistence type="predicted"/>
<name>A0ACC3TA86_LIPKO</name>
<evidence type="ECO:0000313" key="1">
    <source>
        <dbReference type="EMBL" id="KAK9240882.1"/>
    </source>
</evidence>
<protein>
    <submittedName>
        <fullName evidence="1">Uncharacterized protein</fullName>
    </submittedName>
</protein>
<sequence length="267" mass="29927">MPPKQTLGTPNQTQRGIPYPNTPTPTQRVLPYDLRRTHIPRVPTPNQPESSSRPAGGYIPRSTTNQIAQMRRKATARNAVQKRVRFRQDTADDEAIPSDDSRLESDPRPKSKDEIEDEIEDRMRRTGDYQISLKTLPDTTRHSFDVTLLEENMLGLIQAQLGEDNAIISYWHVPQSFDTHLAAAAPDVMISMISPCLKQSGFGDCRRTPANFRKGKLMITFEISAVKEAPAKQKRSADDASTVSSSSPAPPEKKRRGDRLQDQHTVA</sequence>
<keyword evidence="2" id="KW-1185">Reference proteome</keyword>
<organism evidence="1 2">
    <name type="scientific">Lipomyces kononenkoae</name>
    <name type="common">Yeast</name>
    <dbReference type="NCBI Taxonomy" id="34357"/>
    <lineage>
        <taxon>Eukaryota</taxon>
        <taxon>Fungi</taxon>
        <taxon>Dikarya</taxon>
        <taxon>Ascomycota</taxon>
        <taxon>Saccharomycotina</taxon>
        <taxon>Lipomycetes</taxon>
        <taxon>Lipomycetales</taxon>
        <taxon>Lipomycetaceae</taxon>
        <taxon>Lipomyces</taxon>
    </lineage>
</organism>
<gene>
    <name evidence="1" type="ORF">V1525DRAFT_416354</name>
</gene>
<comment type="caution">
    <text evidence="1">The sequence shown here is derived from an EMBL/GenBank/DDBJ whole genome shotgun (WGS) entry which is preliminary data.</text>
</comment>
<reference evidence="2" key="1">
    <citation type="journal article" date="2024" name="Front. Bioeng. Biotechnol.">
        <title>Genome-scale model development and genomic sequencing of the oleaginous clade Lipomyces.</title>
        <authorList>
            <person name="Czajka J.J."/>
            <person name="Han Y."/>
            <person name="Kim J."/>
            <person name="Mondo S.J."/>
            <person name="Hofstad B.A."/>
            <person name="Robles A."/>
            <person name="Haridas S."/>
            <person name="Riley R."/>
            <person name="LaButti K."/>
            <person name="Pangilinan J."/>
            <person name="Andreopoulos W."/>
            <person name="Lipzen A."/>
            <person name="Yan J."/>
            <person name="Wang M."/>
            <person name="Ng V."/>
            <person name="Grigoriev I.V."/>
            <person name="Spatafora J.W."/>
            <person name="Magnuson J.K."/>
            <person name="Baker S.E."/>
            <person name="Pomraning K.R."/>
        </authorList>
    </citation>
    <scope>NUCLEOTIDE SEQUENCE [LARGE SCALE GENOMIC DNA]</scope>
    <source>
        <strain evidence="2">CBS 7786</strain>
    </source>
</reference>